<keyword evidence="1" id="KW-0472">Membrane</keyword>
<feature type="transmembrane region" description="Helical" evidence="1">
    <location>
        <begin position="280"/>
        <end position="302"/>
    </location>
</feature>
<proteinExistence type="predicted"/>
<evidence type="ECO:0000313" key="3">
    <source>
        <dbReference type="Proteomes" id="UP001307849"/>
    </source>
</evidence>
<dbReference type="AlphaFoldDB" id="A0AAN8NP19"/>
<accession>A0AAN8NP19</accession>
<keyword evidence="1" id="KW-0812">Transmembrane</keyword>
<protein>
    <submittedName>
        <fullName evidence="2">Uncharacterized protein</fullName>
    </submittedName>
</protein>
<evidence type="ECO:0000313" key="2">
    <source>
        <dbReference type="EMBL" id="KAK6521923.1"/>
    </source>
</evidence>
<dbReference type="EMBL" id="JAVHJM010000001">
    <property type="protein sequence ID" value="KAK6521923.1"/>
    <property type="molecule type" value="Genomic_DNA"/>
</dbReference>
<feature type="transmembrane region" description="Helical" evidence="1">
    <location>
        <begin position="322"/>
        <end position="343"/>
    </location>
</feature>
<keyword evidence="3" id="KW-1185">Reference proteome</keyword>
<evidence type="ECO:0000256" key="1">
    <source>
        <dbReference type="SAM" id="Phobius"/>
    </source>
</evidence>
<sequence length="360" mass="39498">MTTGLFSAERCKTHNCTNEQKVQMPESNPSAIISPDTLTTISTPLSVLCFLFFYLSLTSFIFATLETIIGIVKKDDQSASWWRRSRLVALTYAQMYLSQHFLRIVTSDKPGAGLSDKSFWMASQTIAAGVVMFSVMKLQNTTERLLIGQCYKLERPQLAQMVLTAVVSFNIHLVAGSLAAALTAVALLVSLDWRILILFFEGIASWKASRGNQFAEVTWGMLHIILAVGLIRAVHKFDQQEGQISLSVDEENAVETDIDEKLETGVDILQPATSLPAGRLFIMLCVLMVLAGAVLTTIFFGLEKFLLPELLASHDAMNAEALVLSRMFTTEAIGVLLVVLLTARELSGNSIVRCIVAGLT</sequence>
<name>A0AAN8NP19_9PEZI</name>
<reference evidence="2 3" key="1">
    <citation type="submission" date="2019-10" db="EMBL/GenBank/DDBJ databases">
        <authorList>
            <person name="Palmer J.M."/>
        </authorList>
    </citation>
    <scope>NUCLEOTIDE SEQUENCE [LARGE SCALE GENOMIC DNA]</scope>
    <source>
        <strain evidence="2 3">TWF506</strain>
    </source>
</reference>
<gene>
    <name evidence="2" type="ORF">TWF506_002124</name>
</gene>
<comment type="caution">
    <text evidence="2">The sequence shown here is derived from an EMBL/GenBank/DDBJ whole genome shotgun (WGS) entry which is preliminary data.</text>
</comment>
<feature type="transmembrane region" description="Helical" evidence="1">
    <location>
        <begin position="45"/>
        <end position="65"/>
    </location>
</feature>
<dbReference type="Proteomes" id="UP001307849">
    <property type="component" value="Unassembled WGS sequence"/>
</dbReference>
<keyword evidence="1" id="KW-1133">Transmembrane helix</keyword>
<feature type="transmembrane region" description="Helical" evidence="1">
    <location>
        <begin position="118"/>
        <end position="138"/>
    </location>
</feature>
<organism evidence="2 3">
    <name type="scientific">Arthrobotrys conoides</name>
    <dbReference type="NCBI Taxonomy" id="74498"/>
    <lineage>
        <taxon>Eukaryota</taxon>
        <taxon>Fungi</taxon>
        <taxon>Dikarya</taxon>
        <taxon>Ascomycota</taxon>
        <taxon>Pezizomycotina</taxon>
        <taxon>Orbiliomycetes</taxon>
        <taxon>Orbiliales</taxon>
        <taxon>Orbiliaceae</taxon>
        <taxon>Arthrobotrys</taxon>
    </lineage>
</organism>